<proteinExistence type="predicted"/>
<organism evidence="2">
    <name type="scientific">Tanacetum cinerariifolium</name>
    <name type="common">Dalmatian daisy</name>
    <name type="synonym">Chrysanthemum cinerariifolium</name>
    <dbReference type="NCBI Taxonomy" id="118510"/>
    <lineage>
        <taxon>Eukaryota</taxon>
        <taxon>Viridiplantae</taxon>
        <taxon>Streptophyta</taxon>
        <taxon>Embryophyta</taxon>
        <taxon>Tracheophyta</taxon>
        <taxon>Spermatophyta</taxon>
        <taxon>Magnoliopsida</taxon>
        <taxon>eudicotyledons</taxon>
        <taxon>Gunneridae</taxon>
        <taxon>Pentapetalae</taxon>
        <taxon>asterids</taxon>
        <taxon>campanulids</taxon>
        <taxon>Asterales</taxon>
        <taxon>Asteraceae</taxon>
        <taxon>Asteroideae</taxon>
        <taxon>Anthemideae</taxon>
        <taxon>Anthemidinae</taxon>
        <taxon>Tanacetum</taxon>
    </lineage>
</organism>
<feature type="compositionally biased region" description="Basic and acidic residues" evidence="1">
    <location>
        <begin position="1"/>
        <end position="23"/>
    </location>
</feature>
<feature type="compositionally biased region" description="Acidic residues" evidence="1">
    <location>
        <begin position="48"/>
        <end position="59"/>
    </location>
</feature>
<sequence length="276" mass="31187">MSNKEIPAKAERSKGIKLQRDTNIHQAGGSSEGVDSDQRFLMSQKGDSDDEDNEQADDENFLKSDDDQVEADDEQTETDNLDDEEETQDDEYVHTPEGYVPTDDETNDDSKEFDEEEYEELYGDVNRSLKDVEPSGKEKVDEEMNVAVTTALTITISSLLSLLFPYLQQLTPIPKPITTEATTSTTVVSDSETLSDFHQRIIGLEKVVKELKTINHSAALLSTIKSEVPNAVKEYLGKNLDDARYKVLKKHDVDIIKEYFVPSEIVERLKQQYVPE</sequence>
<dbReference type="EMBL" id="BKCJ010008013">
    <property type="protein sequence ID" value="GEU80112.1"/>
    <property type="molecule type" value="Genomic_DNA"/>
</dbReference>
<evidence type="ECO:0000256" key="1">
    <source>
        <dbReference type="SAM" id="MobiDB-lite"/>
    </source>
</evidence>
<reference evidence="2" key="1">
    <citation type="journal article" date="2019" name="Sci. Rep.">
        <title>Draft genome of Tanacetum cinerariifolium, the natural source of mosquito coil.</title>
        <authorList>
            <person name="Yamashiro T."/>
            <person name="Shiraishi A."/>
            <person name="Satake H."/>
            <person name="Nakayama K."/>
        </authorList>
    </citation>
    <scope>NUCLEOTIDE SEQUENCE</scope>
</reference>
<comment type="caution">
    <text evidence="2">The sequence shown here is derived from an EMBL/GenBank/DDBJ whole genome shotgun (WGS) entry which is preliminary data.</text>
</comment>
<gene>
    <name evidence="2" type="ORF">Tci_052090</name>
</gene>
<accession>A0A6L2N4N2</accession>
<feature type="region of interest" description="Disordered" evidence="1">
    <location>
        <begin position="1"/>
        <end position="117"/>
    </location>
</feature>
<dbReference type="AlphaFoldDB" id="A0A6L2N4N2"/>
<protein>
    <submittedName>
        <fullName evidence="2">Uncharacterized protein</fullName>
    </submittedName>
</protein>
<feature type="compositionally biased region" description="Acidic residues" evidence="1">
    <location>
        <begin position="67"/>
        <end position="90"/>
    </location>
</feature>
<evidence type="ECO:0000313" key="2">
    <source>
        <dbReference type="EMBL" id="GEU80112.1"/>
    </source>
</evidence>
<feature type="compositionally biased region" description="Acidic residues" evidence="1">
    <location>
        <begin position="102"/>
        <end position="117"/>
    </location>
</feature>
<name>A0A6L2N4N2_TANCI</name>